<reference evidence="3 4" key="1">
    <citation type="submission" date="2013-05" db="EMBL/GenBank/DDBJ databases">
        <title>Genome assembly of Chondromyces apiculatus DSM 436.</title>
        <authorList>
            <person name="Sharma G."/>
            <person name="Khatri I."/>
            <person name="Kaur C."/>
            <person name="Mayilraj S."/>
            <person name="Subramanian S."/>
        </authorList>
    </citation>
    <scope>NUCLEOTIDE SEQUENCE [LARGE SCALE GENOMIC DNA]</scope>
    <source>
        <strain evidence="3 4">DSM 436</strain>
    </source>
</reference>
<evidence type="ECO:0000256" key="2">
    <source>
        <dbReference type="SAM" id="SignalP"/>
    </source>
</evidence>
<evidence type="ECO:0000256" key="1">
    <source>
        <dbReference type="SAM" id="Phobius"/>
    </source>
</evidence>
<feature type="transmembrane region" description="Helical" evidence="1">
    <location>
        <begin position="287"/>
        <end position="306"/>
    </location>
</feature>
<protein>
    <recommendedName>
        <fullName evidence="5">PEGA domain-containing protein</fullName>
    </recommendedName>
</protein>
<keyword evidence="1" id="KW-0812">Transmembrane</keyword>
<accession>A0A017SXH8</accession>
<feature type="chain" id="PRO_5001496765" description="PEGA domain-containing protein" evidence="2">
    <location>
        <begin position="29"/>
        <end position="339"/>
    </location>
</feature>
<dbReference type="Gene3D" id="1.25.40.10">
    <property type="entry name" value="Tetratricopeptide repeat domain"/>
    <property type="match status" value="1"/>
</dbReference>
<keyword evidence="2" id="KW-0732">Signal</keyword>
<name>A0A017SXH8_9BACT</name>
<dbReference type="STRING" id="1192034.CAP_7972"/>
<keyword evidence="1" id="KW-0472">Membrane</keyword>
<evidence type="ECO:0008006" key="5">
    <source>
        <dbReference type="Google" id="ProtNLM"/>
    </source>
</evidence>
<dbReference type="SUPFAM" id="SSF48452">
    <property type="entry name" value="TPR-like"/>
    <property type="match status" value="1"/>
</dbReference>
<dbReference type="EMBL" id="ASRX01000075">
    <property type="protein sequence ID" value="EYF01653.1"/>
    <property type="molecule type" value="Genomic_DNA"/>
</dbReference>
<keyword evidence="1" id="KW-1133">Transmembrane helix</keyword>
<keyword evidence="4" id="KW-1185">Reference proteome</keyword>
<feature type="signal peptide" evidence="2">
    <location>
        <begin position="1"/>
        <end position="28"/>
    </location>
</feature>
<dbReference type="RefSeq" id="WP_052376555.1">
    <property type="nucleotide sequence ID" value="NZ_ASRX01000075.1"/>
</dbReference>
<evidence type="ECO:0000313" key="4">
    <source>
        <dbReference type="Proteomes" id="UP000019678"/>
    </source>
</evidence>
<dbReference type="Proteomes" id="UP000019678">
    <property type="component" value="Unassembled WGS sequence"/>
</dbReference>
<evidence type="ECO:0000313" key="3">
    <source>
        <dbReference type="EMBL" id="EYF01653.1"/>
    </source>
</evidence>
<organism evidence="3 4">
    <name type="scientific">Chondromyces apiculatus DSM 436</name>
    <dbReference type="NCBI Taxonomy" id="1192034"/>
    <lineage>
        <taxon>Bacteria</taxon>
        <taxon>Pseudomonadati</taxon>
        <taxon>Myxococcota</taxon>
        <taxon>Polyangia</taxon>
        <taxon>Polyangiales</taxon>
        <taxon>Polyangiaceae</taxon>
        <taxon>Chondromyces</taxon>
    </lineage>
</organism>
<dbReference type="OrthoDB" id="5511256at2"/>
<dbReference type="InterPro" id="IPR011990">
    <property type="entry name" value="TPR-like_helical_dom_sf"/>
</dbReference>
<gene>
    <name evidence="3" type="ORF">CAP_7972</name>
</gene>
<dbReference type="AlphaFoldDB" id="A0A017SXH8"/>
<dbReference type="eggNOG" id="COG0457">
    <property type="taxonomic scope" value="Bacteria"/>
</dbReference>
<comment type="caution">
    <text evidence="3">The sequence shown here is derived from an EMBL/GenBank/DDBJ whole genome shotgun (WGS) entry which is preliminary data.</text>
</comment>
<proteinExistence type="predicted"/>
<sequence>MPVTPRRHLASLATALTFGLFASTPARAQPAIAQTAATAESLYDQASTDMDAGKFASACPKLEEVTRLIPEGVGAKLTLAECYEKAGRLASAWAQYTLIEPLATRAGQRERARQAAAKAKALKPRIAMLTVEVPAEVRSIDGLTVTRDGATLWEAQWGIALPIDQGTHALEATAPGRNAWKESVEVSGDAAKVTVEVKPLAMEVVAKTLAPPPPVVTAPRRPWQRPAALAAMGAGMLGVGIGATLGSLAIARNNDSNDGPCDAQNSCSQDGLDLRSQAVGLGNGSTIALFAGGALLAGGAVLWFMAPAAPTASKEKPSGHRVTMRVAVLPGGVRMQGGW</sequence>